<keyword evidence="2" id="KW-1185">Reference proteome</keyword>
<name>A0ABP3EKL0_9GAMM</name>
<organism evidence="1 2">
    <name type="scientific">Rhodanobacter caeni</name>
    <dbReference type="NCBI Taxonomy" id="657654"/>
    <lineage>
        <taxon>Bacteria</taxon>
        <taxon>Pseudomonadati</taxon>
        <taxon>Pseudomonadota</taxon>
        <taxon>Gammaproteobacteria</taxon>
        <taxon>Lysobacterales</taxon>
        <taxon>Rhodanobacteraceae</taxon>
        <taxon>Rhodanobacter</taxon>
    </lineage>
</organism>
<dbReference type="RefSeq" id="WP_343883749.1">
    <property type="nucleotide sequence ID" value="NZ_BAAAFO010000004.1"/>
</dbReference>
<gene>
    <name evidence="1" type="ORF">GCM10009126_31340</name>
</gene>
<accession>A0ABP3EKL0</accession>
<dbReference type="Proteomes" id="UP001500657">
    <property type="component" value="Unassembled WGS sequence"/>
</dbReference>
<comment type="caution">
    <text evidence="1">The sequence shown here is derived from an EMBL/GenBank/DDBJ whole genome shotgun (WGS) entry which is preliminary data.</text>
</comment>
<protein>
    <submittedName>
        <fullName evidence="1">Uncharacterized protein</fullName>
    </submittedName>
</protein>
<proteinExistence type="predicted"/>
<reference evidence="2" key="1">
    <citation type="journal article" date="2019" name="Int. J. Syst. Evol. Microbiol.">
        <title>The Global Catalogue of Microorganisms (GCM) 10K type strain sequencing project: providing services to taxonomists for standard genome sequencing and annotation.</title>
        <authorList>
            <consortium name="The Broad Institute Genomics Platform"/>
            <consortium name="The Broad Institute Genome Sequencing Center for Infectious Disease"/>
            <person name="Wu L."/>
            <person name="Ma J."/>
        </authorList>
    </citation>
    <scope>NUCLEOTIDE SEQUENCE [LARGE SCALE GENOMIC DNA]</scope>
    <source>
        <strain evidence="2">JCM 16242</strain>
    </source>
</reference>
<evidence type="ECO:0000313" key="1">
    <source>
        <dbReference type="EMBL" id="GAA0263389.1"/>
    </source>
</evidence>
<dbReference type="EMBL" id="BAAAFO010000004">
    <property type="protein sequence ID" value="GAA0263389.1"/>
    <property type="molecule type" value="Genomic_DNA"/>
</dbReference>
<sequence length="109" mass="11846">MTAATTARREATPPLHLLVDAAYHADPADRLIAPIGDNSYSTLFNLIPTTLALLREAACIEPDPRAMKHWYRHVPIAELGYLTAEQLVALGRAAAVIAFLRAVRSGARD</sequence>
<evidence type="ECO:0000313" key="2">
    <source>
        <dbReference type="Proteomes" id="UP001500657"/>
    </source>
</evidence>